<gene>
    <name evidence="1" type="ORF">CDAR_274821</name>
</gene>
<comment type="caution">
    <text evidence="1">The sequence shown here is derived from an EMBL/GenBank/DDBJ whole genome shotgun (WGS) entry which is preliminary data.</text>
</comment>
<organism evidence="1 2">
    <name type="scientific">Caerostris darwini</name>
    <dbReference type="NCBI Taxonomy" id="1538125"/>
    <lineage>
        <taxon>Eukaryota</taxon>
        <taxon>Metazoa</taxon>
        <taxon>Ecdysozoa</taxon>
        <taxon>Arthropoda</taxon>
        <taxon>Chelicerata</taxon>
        <taxon>Arachnida</taxon>
        <taxon>Araneae</taxon>
        <taxon>Araneomorphae</taxon>
        <taxon>Entelegynae</taxon>
        <taxon>Araneoidea</taxon>
        <taxon>Araneidae</taxon>
        <taxon>Caerostris</taxon>
    </lineage>
</organism>
<evidence type="ECO:0000313" key="1">
    <source>
        <dbReference type="EMBL" id="GIY71444.1"/>
    </source>
</evidence>
<accession>A0AAV4VNR8</accession>
<protein>
    <submittedName>
        <fullName evidence="1">Uncharacterized protein</fullName>
    </submittedName>
</protein>
<evidence type="ECO:0000313" key="2">
    <source>
        <dbReference type="Proteomes" id="UP001054837"/>
    </source>
</evidence>
<reference evidence="1 2" key="1">
    <citation type="submission" date="2021-06" db="EMBL/GenBank/DDBJ databases">
        <title>Caerostris darwini draft genome.</title>
        <authorList>
            <person name="Kono N."/>
            <person name="Arakawa K."/>
        </authorList>
    </citation>
    <scope>NUCLEOTIDE SEQUENCE [LARGE SCALE GENOMIC DNA]</scope>
</reference>
<proteinExistence type="predicted"/>
<dbReference type="Proteomes" id="UP001054837">
    <property type="component" value="Unassembled WGS sequence"/>
</dbReference>
<name>A0AAV4VNR8_9ARAC</name>
<keyword evidence="2" id="KW-1185">Reference proteome</keyword>
<sequence length="137" mass="16036">MVNKDYKTVVCKKEKLTDATENTTVPRFYGTLQNNWKLFLRHHAKWLIKITKLLCVKKEKLTEATENATVPRFLWNSSEQLETILTPSCKMVDKDYKTVVCKKGKNSQKPLKIQQYHAFMELFRTIGNYSYAIIQNG</sequence>
<dbReference type="AlphaFoldDB" id="A0AAV4VNR8"/>
<dbReference type="EMBL" id="BPLQ01013340">
    <property type="protein sequence ID" value="GIY71444.1"/>
    <property type="molecule type" value="Genomic_DNA"/>
</dbReference>